<proteinExistence type="predicted"/>
<feature type="transmembrane region" description="Helical" evidence="1">
    <location>
        <begin position="43"/>
        <end position="62"/>
    </location>
</feature>
<feature type="transmembrane region" description="Helical" evidence="1">
    <location>
        <begin position="317"/>
        <end position="337"/>
    </location>
</feature>
<evidence type="ECO:0000313" key="2">
    <source>
        <dbReference type="EMBL" id="KDO23274.1"/>
    </source>
</evidence>
<feature type="transmembrane region" description="Helical" evidence="1">
    <location>
        <begin position="74"/>
        <end position="99"/>
    </location>
</feature>
<accession>A0A067BXN6</accession>
<dbReference type="GeneID" id="24133260"/>
<dbReference type="AlphaFoldDB" id="A0A067BXN6"/>
<gene>
    <name evidence="2" type="ORF">SPRG_11205</name>
</gene>
<keyword evidence="1" id="KW-1133">Transmembrane helix</keyword>
<dbReference type="OMA" id="YPEAKRC"/>
<sequence length="364" mass="40260">MYLVTWPLRAYLAWSALSAIYFAAVPIVLVATWVRPLIPHADVYTSCALGGLCVVIAGLVRVRMASKLASLAPLLLVLLAAFALFGAIFILAFSEFYWLQAVSSRRAALEEVEAGIVNAYYYDRGYLADTNSDCSMRPWDSRDEQLAAFEDTYCAKQGKAYCNAFPLRKTLVQPLIFDNKTEHERIAALLQTSSFLGVAIDDHMTLSQFCATVAPSVLTSEPSLDVACDGCRALVAAPEDTSSFGSWVQEHCPLTTVDPMASYCIMSASAKLYPYLLAYPEAKRCRREILRLYKANRALICFDEKFDALPKPYTDAMAYPAVVLAGLAFALFFWVSVAQMKRNAINADDELMLEAMLHARPSPQ</sequence>
<evidence type="ECO:0000256" key="1">
    <source>
        <dbReference type="SAM" id="Phobius"/>
    </source>
</evidence>
<feature type="transmembrane region" description="Helical" evidence="1">
    <location>
        <begin position="12"/>
        <end position="31"/>
    </location>
</feature>
<keyword evidence="3" id="KW-1185">Reference proteome</keyword>
<organism evidence="2 3">
    <name type="scientific">Saprolegnia parasitica (strain CBS 223.65)</name>
    <dbReference type="NCBI Taxonomy" id="695850"/>
    <lineage>
        <taxon>Eukaryota</taxon>
        <taxon>Sar</taxon>
        <taxon>Stramenopiles</taxon>
        <taxon>Oomycota</taxon>
        <taxon>Saprolegniomycetes</taxon>
        <taxon>Saprolegniales</taxon>
        <taxon>Saprolegniaceae</taxon>
        <taxon>Saprolegnia</taxon>
    </lineage>
</organism>
<protein>
    <submittedName>
        <fullName evidence="2">Uncharacterized protein</fullName>
    </submittedName>
</protein>
<keyword evidence="1" id="KW-0812">Transmembrane</keyword>
<dbReference type="EMBL" id="KK583256">
    <property type="protein sequence ID" value="KDO23274.1"/>
    <property type="molecule type" value="Genomic_DNA"/>
</dbReference>
<name>A0A067BXN6_SAPPC</name>
<dbReference type="OrthoDB" id="10551335at2759"/>
<dbReference type="Proteomes" id="UP000030745">
    <property type="component" value="Unassembled WGS sequence"/>
</dbReference>
<keyword evidence="1" id="KW-0472">Membrane</keyword>
<dbReference type="VEuPathDB" id="FungiDB:SPRG_11205"/>
<reference evidence="2 3" key="1">
    <citation type="journal article" date="2013" name="PLoS Genet.">
        <title>Distinctive expansion of potential virulence genes in the genome of the oomycete fish pathogen Saprolegnia parasitica.</title>
        <authorList>
            <person name="Jiang R.H."/>
            <person name="de Bruijn I."/>
            <person name="Haas B.J."/>
            <person name="Belmonte R."/>
            <person name="Lobach L."/>
            <person name="Christie J."/>
            <person name="van den Ackerveken G."/>
            <person name="Bottin A."/>
            <person name="Bulone V."/>
            <person name="Diaz-Moreno S.M."/>
            <person name="Dumas B."/>
            <person name="Fan L."/>
            <person name="Gaulin E."/>
            <person name="Govers F."/>
            <person name="Grenville-Briggs L.J."/>
            <person name="Horner N.R."/>
            <person name="Levin J.Z."/>
            <person name="Mammella M."/>
            <person name="Meijer H.J."/>
            <person name="Morris P."/>
            <person name="Nusbaum C."/>
            <person name="Oome S."/>
            <person name="Phillips A.J."/>
            <person name="van Rooyen D."/>
            <person name="Rzeszutek E."/>
            <person name="Saraiva M."/>
            <person name="Secombes C.J."/>
            <person name="Seidl M.F."/>
            <person name="Snel B."/>
            <person name="Stassen J.H."/>
            <person name="Sykes S."/>
            <person name="Tripathy S."/>
            <person name="van den Berg H."/>
            <person name="Vega-Arreguin J.C."/>
            <person name="Wawra S."/>
            <person name="Young S.K."/>
            <person name="Zeng Q."/>
            <person name="Dieguez-Uribeondo J."/>
            <person name="Russ C."/>
            <person name="Tyler B.M."/>
            <person name="van West P."/>
        </authorList>
    </citation>
    <scope>NUCLEOTIDE SEQUENCE [LARGE SCALE GENOMIC DNA]</scope>
    <source>
        <strain evidence="2 3">CBS 223.65</strain>
    </source>
</reference>
<dbReference type="KEGG" id="spar:SPRG_11205"/>
<dbReference type="RefSeq" id="XP_012206059.1">
    <property type="nucleotide sequence ID" value="XM_012350669.1"/>
</dbReference>
<evidence type="ECO:0000313" key="3">
    <source>
        <dbReference type="Proteomes" id="UP000030745"/>
    </source>
</evidence>